<evidence type="ECO:0000313" key="1">
    <source>
        <dbReference type="EMBL" id="CAE7387212.1"/>
    </source>
</evidence>
<dbReference type="Proteomes" id="UP000649617">
    <property type="component" value="Unassembled WGS sequence"/>
</dbReference>
<name>A0A812Q1B1_SYMPI</name>
<dbReference type="EMBL" id="CAJNIZ010016557">
    <property type="protein sequence ID" value="CAE7387212.1"/>
    <property type="molecule type" value="Genomic_DNA"/>
</dbReference>
<protein>
    <submittedName>
        <fullName evidence="1">Uncharacterized protein</fullName>
    </submittedName>
</protein>
<keyword evidence="2" id="KW-1185">Reference proteome</keyword>
<dbReference type="AlphaFoldDB" id="A0A812Q1B1"/>
<feature type="non-terminal residue" evidence="1">
    <location>
        <position position="1"/>
    </location>
</feature>
<gene>
    <name evidence="1" type="ORF">SPIL2461_LOCUS9485</name>
</gene>
<evidence type="ECO:0000313" key="2">
    <source>
        <dbReference type="Proteomes" id="UP000649617"/>
    </source>
</evidence>
<accession>A0A812Q1B1</accession>
<proteinExistence type="predicted"/>
<comment type="caution">
    <text evidence="1">The sequence shown here is derived from an EMBL/GenBank/DDBJ whole genome shotgun (WGS) entry which is preliminary data.</text>
</comment>
<reference evidence="1" key="1">
    <citation type="submission" date="2021-02" db="EMBL/GenBank/DDBJ databases">
        <authorList>
            <person name="Dougan E. K."/>
            <person name="Rhodes N."/>
            <person name="Thang M."/>
            <person name="Chan C."/>
        </authorList>
    </citation>
    <scope>NUCLEOTIDE SEQUENCE</scope>
</reference>
<organism evidence="1 2">
    <name type="scientific">Symbiodinium pilosum</name>
    <name type="common">Dinoflagellate</name>
    <dbReference type="NCBI Taxonomy" id="2952"/>
    <lineage>
        <taxon>Eukaryota</taxon>
        <taxon>Sar</taxon>
        <taxon>Alveolata</taxon>
        <taxon>Dinophyceae</taxon>
        <taxon>Suessiales</taxon>
        <taxon>Symbiodiniaceae</taxon>
        <taxon>Symbiodinium</taxon>
    </lineage>
</organism>
<sequence>TSSASYRARAMEQLQASMWQRGGRRQLWPPAVSGCWLHSAGQWATDASLLKYSGNGATRTRCS</sequence>